<name>A2Q311_MEDTR</name>
<dbReference type="EMBL" id="AC154113">
    <property type="protein sequence ID" value="ABN08011.1"/>
    <property type="molecule type" value="Genomic_DNA"/>
</dbReference>
<gene>
    <name evidence="1" type="ORF">MtrDRAFT_AC154113g7v2</name>
</gene>
<sequence>MRRGMRTGQTLFPLRIEPGIFRVRPWKELLAIGAQATCCKSVQSKMQQIRDNHPLLFWCA</sequence>
<protein>
    <submittedName>
        <fullName evidence="1">Uncharacterized protein</fullName>
    </submittedName>
</protein>
<organism evidence="1">
    <name type="scientific">Medicago truncatula</name>
    <name type="common">Barrel medic</name>
    <name type="synonym">Medicago tribuloides</name>
    <dbReference type="NCBI Taxonomy" id="3880"/>
    <lineage>
        <taxon>Eukaryota</taxon>
        <taxon>Viridiplantae</taxon>
        <taxon>Streptophyta</taxon>
        <taxon>Embryophyta</taxon>
        <taxon>Tracheophyta</taxon>
        <taxon>Spermatophyta</taxon>
        <taxon>Magnoliopsida</taxon>
        <taxon>eudicotyledons</taxon>
        <taxon>Gunneridae</taxon>
        <taxon>Pentapetalae</taxon>
        <taxon>rosids</taxon>
        <taxon>fabids</taxon>
        <taxon>Fabales</taxon>
        <taxon>Fabaceae</taxon>
        <taxon>Papilionoideae</taxon>
        <taxon>50 kb inversion clade</taxon>
        <taxon>NPAAA clade</taxon>
        <taxon>Hologalegina</taxon>
        <taxon>IRL clade</taxon>
        <taxon>Trifolieae</taxon>
        <taxon>Medicago</taxon>
    </lineage>
</organism>
<proteinExistence type="predicted"/>
<dbReference type="AlphaFoldDB" id="A2Q311"/>
<reference evidence="1" key="2">
    <citation type="submission" date="2007-03" db="EMBL/GenBank/DDBJ databases">
        <authorList>
            <consortium name="The International Medicago Genome Annotation Group"/>
        </authorList>
    </citation>
    <scope>NUCLEOTIDE SEQUENCE</scope>
</reference>
<accession>A2Q311</accession>
<evidence type="ECO:0000313" key="1">
    <source>
        <dbReference type="EMBL" id="ABN08011.1"/>
    </source>
</evidence>
<reference evidence="1" key="1">
    <citation type="submission" date="2004-12" db="EMBL/GenBank/DDBJ databases">
        <authorList>
            <person name="Town C.D."/>
        </authorList>
    </citation>
    <scope>NUCLEOTIDE SEQUENCE</scope>
</reference>